<evidence type="ECO:0000313" key="2">
    <source>
        <dbReference type="Proteomes" id="UP000046784"/>
    </source>
</evidence>
<proteinExistence type="predicted"/>
<dbReference type="AlphaFoldDB" id="A0AAI9ERA0"/>
<dbReference type="Proteomes" id="UP000046784">
    <property type="component" value="Unassembled WGS sequence"/>
</dbReference>
<dbReference type="RefSeq" id="WP_253277968.1">
    <property type="nucleotide sequence ID" value="NZ_CABMMF010000048.1"/>
</dbReference>
<organism evidence="1 2">
    <name type="scientific">Yersinia frederiksenii</name>
    <dbReference type="NCBI Taxonomy" id="29484"/>
    <lineage>
        <taxon>Bacteria</taxon>
        <taxon>Pseudomonadati</taxon>
        <taxon>Pseudomonadota</taxon>
        <taxon>Gammaproteobacteria</taxon>
        <taxon>Enterobacterales</taxon>
        <taxon>Yersiniaceae</taxon>
        <taxon>Yersinia</taxon>
    </lineage>
</organism>
<protein>
    <submittedName>
        <fullName evidence="1">Uncharacterized protein</fullName>
    </submittedName>
</protein>
<name>A0AAI9ERA0_YERFR</name>
<accession>A0AAI9ERA0</accession>
<comment type="caution">
    <text evidence="1">The sequence shown here is derived from an EMBL/GenBank/DDBJ whole genome shotgun (WGS) entry which is preliminary data.</text>
</comment>
<evidence type="ECO:0000313" key="1">
    <source>
        <dbReference type="EMBL" id="CFR14703.1"/>
    </source>
</evidence>
<reference evidence="1 2" key="1">
    <citation type="submission" date="2015-03" db="EMBL/GenBank/DDBJ databases">
        <authorList>
            <consortium name="Pathogen Informatics"/>
            <person name="Murphy D."/>
        </authorList>
    </citation>
    <scope>NUCLEOTIDE SEQUENCE [LARGE SCALE GENOMIC DNA]</scope>
    <source>
        <strain evidence="1 2">3400/83</strain>
    </source>
</reference>
<sequence>MKLDEESICKVSHVSAEALKNIETGTKQEPKIIVGNMSNDELLQWMDGKVKSAKYLQLALAERESTKQDLAQIEDKISYLTDFAALELISADQKQVSGGITIKFDDAPEGTALPAHCGSSFALTVNGAVLIGFNTHNAVAADYIGFIDATTKALLNDFERLEKEANASGKTTKHASFETFGTINITNPKDPQ</sequence>
<dbReference type="EMBL" id="CGCB01000048">
    <property type="protein sequence ID" value="CFR14703.1"/>
    <property type="molecule type" value="Genomic_DNA"/>
</dbReference>
<gene>
    <name evidence="1" type="ORF">ERS008524_04213</name>
</gene>